<dbReference type="Proteomes" id="UP000069205">
    <property type="component" value="Chromosome"/>
</dbReference>
<dbReference type="OrthoDB" id="9810008at2"/>
<evidence type="ECO:0008006" key="3">
    <source>
        <dbReference type="Google" id="ProtNLM"/>
    </source>
</evidence>
<dbReference type="PROSITE" id="PS51257">
    <property type="entry name" value="PROKAR_LIPOPROTEIN"/>
    <property type="match status" value="1"/>
</dbReference>
<dbReference type="RefSeq" id="WP_053378195.1">
    <property type="nucleotide sequence ID" value="NZ_CP011801.1"/>
</dbReference>
<gene>
    <name evidence="1" type="ORF">NITMOv2_0317</name>
</gene>
<sequence length="129" mass="13817">MRAKASLFTAFGLIGCLLGGCAEEFIVYHSQSGAPLIISRRAFSPEGCLDEVKADAARLGVTFRHIHVRGSTVGRSLLWPFEPGYACEAAVGPEELPSGAYPMETFHIPPTPTTMTGSFSAVGPFERNQ</sequence>
<dbReference type="EMBL" id="CP011801">
    <property type="protein sequence ID" value="ALA56755.1"/>
    <property type="molecule type" value="Genomic_DNA"/>
</dbReference>
<protein>
    <recommendedName>
        <fullName evidence="3">Lipoprotein</fullName>
    </recommendedName>
</protein>
<dbReference type="STRING" id="42253.NITMOv2_0317"/>
<keyword evidence="2" id="KW-1185">Reference proteome</keyword>
<reference evidence="1 2" key="1">
    <citation type="journal article" date="2015" name="Proc. Natl. Acad. Sci. U.S.A.">
        <title>Expanded metabolic versatility of ubiquitous nitrite-oxidizing bacteria from the genus Nitrospira.</title>
        <authorList>
            <person name="Koch H."/>
            <person name="Lucker S."/>
            <person name="Albertsen M."/>
            <person name="Kitzinger K."/>
            <person name="Herbold C."/>
            <person name="Spieck E."/>
            <person name="Nielsen P.H."/>
            <person name="Wagner M."/>
            <person name="Daims H."/>
        </authorList>
    </citation>
    <scope>NUCLEOTIDE SEQUENCE [LARGE SCALE GENOMIC DNA]</scope>
    <source>
        <strain evidence="1 2">NSP M-1</strain>
    </source>
</reference>
<proteinExistence type="predicted"/>
<dbReference type="AlphaFoldDB" id="A0A0K2G742"/>
<dbReference type="KEGG" id="nmv:NITMOv2_0317"/>
<evidence type="ECO:0000313" key="1">
    <source>
        <dbReference type="EMBL" id="ALA56755.1"/>
    </source>
</evidence>
<organism evidence="1 2">
    <name type="scientific">Nitrospira moscoviensis</name>
    <dbReference type="NCBI Taxonomy" id="42253"/>
    <lineage>
        <taxon>Bacteria</taxon>
        <taxon>Pseudomonadati</taxon>
        <taxon>Nitrospirota</taxon>
        <taxon>Nitrospiria</taxon>
        <taxon>Nitrospirales</taxon>
        <taxon>Nitrospiraceae</taxon>
        <taxon>Nitrospira</taxon>
    </lineage>
</organism>
<dbReference type="PATRIC" id="fig|42253.5.peg.305"/>
<name>A0A0K2G742_NITMO</name>
<evidence type="ECO:0000313" key="2">
    <source>
        <dbReference type="Proteomes" id="UP000069205"/>
    </source>
</evidence>
<accession>A0A0K2G742</accession>